<dbReference type="Pfam" id="PF02517">
    <property type="entry name" value="Rce1-like"/>
    <property type="match status" value="1"/>
</dbReference>
<evidence type="ECO:0000256" key="1">
    <source>
        <dbReference type="SAM" id="MobiDB-lite"/>
    </source>
</evidence>
<evidence type="ECO:0000313" key="4">
    <source>
        <dbReference type="EMBL" id="SDM94816.1"/>
    </source>
</evidence>
<keyword evidence="5" id="KW-1185">Reference proteome</keyword>
<evidence type="ECO:0000259" key="3">
    <source>
        <dbReference type="Pfam" id="PF02517"/>
    </source>
</evidence>
<feature type="region of interest" description="Disordered" evidence="1">
    <location>
        <begin position="1"/>
        <end position="30"/>
    </location>
</feature>
<dbReference type="GO" id="GO:0004175">
    <property type="term" value="F:endopeptidase activity"/>
    <property type="evidence" value="ECO:0007669"/>
    <property type="project" value="UniProtKB-ARBA"/>
</dbReference>
<dbReference type="STRING" id="211114.SAMN04489726_4143"/>
<accession>A0A1G9XEE5</accession>
<reference evidence="4 5" key="1">
    <citation type="submission" date="2016-10" db="EMBL/GenBank/DDBJ databases">
        <authorList>
            <person name="de Groot N.N."/>
        </authorList>
    </citation>
    <scope>NUCLEOTIDE SEQUENCE [LARGE SCALE GENOMIC DNA]</scope>
    <source>
        <strain evidence="4 5">DSM 44149</strain>
    </source>
</reference>
<keyword evidence="2" id="KW-1133">Transmembrane helix</keyword>
<dbReference type="EMBL" id="LT629701">
    <property type="protein sequence ID" value="SDM94816.1"/>
    <property type="molecule type" value="Genomic_DNA"/>
</dbReference>
<organism evidence="4 5">
    <name type="scientific">Allokutzneria albata</name>
    <name type="common">Kibdelosporangium albatum</name>
    <dbReference type="NCBI Taxonomy" id="211114"/>
    <lineage>
        <taxon>Bacteria</taxon>
        <taxon>Bacillati</taxon>
        <taxon>Actinomycetota</taxon>
        <taxon>Actinomycetes</taxon>
        <taxon>Pseudonocardiales</taxon>
        <taxon>Pseudonocardiaceae</taxon>
        <taxon>Allokutzneria</taxon>
    </lineage>
</organism>
<dbReference type="RefSeq" id="WP_231950356.1">
    <property type="nucleotide sequence ID" value="NZ_JOEF01000013.1"/>
</dbReference>
<protein>
    <recommendedName>
        <fullName evidence="3">CAAX prenyl protease 2/Lysostaphin resistance protein A-like domain-containing protein</fullName>
    </recommendedName>
</protein>
<dbReference type="AlphaFoldDB" id="A0A1G9XEE5"/>
<feature type="transmembrane region" description="Helical" evidence="2">
    <location>
        <begin position="228"/>
        <end position="246"/>
    </location>
</feature>
<proteinExistence type="predicted"/>
<gene>
    <name evidence="4" type="ORF">SAMN04489726_4143</name>
</gene>
<feature type="transmembrane region" description="Helical" evidence="2">
    <location>
        <begin position="276"/>
        <end position="294"/>
    </location>
</feature>
<keyword evidence="2" id="KW-0812">Transmembrane</keyword>
<feature type="transmembrane region" description="Helical" evidence="2">
    <location>
        <begin position="151"/>
        <end position="171"/>
    </location>
</feature>
<dbReference type="InterPro" id="IPR003675">
    <property type="entry name" value="Rce1/LyrA-like_dom"/>
</dbReference>
<dbReference type="Proteomes" id="UP000183376">
    <property type="component" value="Chromosome I"/>
</dbReference>
<feature type="domain" description="CAAX prenyl protease 2/Lysostaphin resistance protein A-like" evidence="3">
    <location>
        <begin position="195"/>
        <end position="285"/>
    </location>
</feature>
<name>A0A1G9XEE5_ALLAB</name>
<dbReference type="eggNOG" id="COG1266">
    <property type="taxonomic scope" value="Bacteria"/>
</dbReference>
<feature type="transmembrane region" description="Helical" evidence="2">
    <location>
        <begin position="69"/>
        <end position="90"/>
    </location>
</feature>
<evidence type="ECO:0000256" key="2">
    <source>
        <dbReference type="SAM" id="Phobius"/>
    </source>
</evidence>
<feature type="transmembrane region" description="Helical" evidence="2">
    <location>
        <begin position="195"/>
        <end position="216"/>
    </location>
</feature>
<keyword evidence="2" id="KW-0472">Membrane</keyword>
<sequence length="295" mass="31703">MEDQRQDTGGSDDPVEAATPPMGVPQQAQPSWAAYGTPMRGVEDGRDTKLHTRFWEAEQVAAARGDLRWGFLAFFIGFGGFYLLSLLISLVMAGQLRGFDPADPPKLGPLLLLAFVPNLLLGLGPAVLSWLRGRGPVADFGLRPTLRDLRVGVLCGLAALVPAWIIAFVLIRNSPDGGPQGPVAGLPVFSEGQTVWLAIFVLFIAVGAPITEELLVRGALWGALEHFRVPRYAILILTTMMFAFIHQEPDRMPLLFAAGLLLGTARMITGRIGASIVAHAVYNLLPAIVLFFAAG</sequence>
<feature type="transmembrane region" description="Helical" evidence="2">
    <location>
        <begin position="110"/>
        <end position="131"/>
    </location>
</feature>
<dbReference type="GO" id="GO:0080120">
    <property type="term" value="P:CAAX-box protein maturation"/>
    <property type="evidence" value="ECO:0007669"/>
    <property type="project" value="UniProtKB-ARBA"/>
</dbReference>
<evidence type="ECO:0000313" key="5">
    <source>
        <dbReference type="Proteomes" id="UP000183376"/>
    </source>
</evidence>